<dbReference type="Proteomes" id="UP001152795">
    <property type="component" value="Unassembled WGS sequence"/>
</dbReference>
<evidence type="ECO:0000256" key="1">
    <source>
        <dbReference type="ARBA" id="ARBA00004496"/>
    </source>
</evidence>
<dbReference type="GO" id="GO:0005092">
    <property type="term" value="F:GDP-dissociation inhibitor activity"/>
    <property type="evidence" value="ECO:0007669"/>
    <property type="project" value="TreeGrafter"/>
</dbReference>
<sequence length="89" mass="10233">VLEARALYNLGNVYHAKGKHAGRNFHQDPGNFPEEVRTPLEKAAEFYEANLKLVRELKDRRAQGRACGNLGNTYYLLGNFNKAIQYHRE</sequence>
<name>A0A6S7LQQ0_PARCT</name>
<feature type="non-terminal residue" evidence="4">
    <location>
        <position position="89"/>
    </location>
</feature>
<gene>
    <name evidence="4" type="ORF">PACLA_8A088780</name>
</gene>
<accession>A0A6S7LQQ0</accession>
<organism evidence="4 5">
    <name type="scientific">Paramuricea clavata</name>
    <name type="common">Red gorgonian</name>
    <name type="synonym">Violescent sea-whip</name>
    <dbReference type="NCBI Taxonomy" id="317549"/>
    <lineage>
        <taxon>Eukaryota</taxon>
        <taxon>Metazoa</taxon>
        <taxon>Cnidaria</taxon>
        <taxon>Anthozoa</taxon>
        <taxon>Octocorallia</taxon>
        <taxon>Malacalcyonacea</taxon>
        <taxon>Plexauridae</taxon>
        <taxon>Paramuricea</taxon>
    </lineage>
</organism>
<dbReference type="SUPFAM" id="SSF48452">
    <property type="entry name" value="TPR-like"/>
    <property type="match status" value="1"/>
</dbReference>
<dbReference type="Gene3D" id="1.25.40.10">
    <property type="entry name" value="Tetratricopeptide repeat domain"/>
    <property type="match status" value="1"/>
</dbReference>
<dbReference type="PANTHER" id="PTHR45954">
    <property type="entry name" value="LD33695P"/>
    <property type="match status" value="1"/>
</dbReference>
<proteinExistence type="predicted"/>
<dbReference type="Pfam" id="PF13181">
    <property type="entry name" value="TPR_8"/>
    <property type="match status" value="1"/>
</dbReference>
<feature type="non-terminal residue" evidence="4">
    <location>
        <position position="1"/>
    </location>
</feature>
<dbReference type="InterPro" id="IPR052386">
    <property type="entry name" value="GPSM"/>
</dbReference>
<dbReference type="AlphaFoldDB" id="A0A6S7LQQ0"/>
<keyword evidence="5" id="KW-1185">Reference proteome</keyword>
<reference evidence="4" key="1">
    <citation type="submission" date="2020-04" db="EMBL/GenBank/DDBJ databases">
        <authorList>
            <person name="Alioto T."/>
            <person name="Alioto T."/>
            <person name="Gomez Garrido J."/>
        </authorList>
    </citation>
    <scope>NUCLEOTIDE SEQUENCE</scope>
    <source>
        <strain evidence="4">A484AB</strain>
    </source>
</reference>
<keyword evidence="3" id="KW-0677">Repeat</keyword>
<dbReference type="PANTHER" id="PTHR45954:SF1">
    <property type="entry name" value="LD33695P"/>
    <property type="match status" value="1"/>
</dbReference>
<evidence type="ECO:0000313" key="4">
    <source>
        <dbReference type="EMBL" id="CAB4041092.1"/>
    </source>
</evidence>
<evidence type="ECO:0000256" key="2">
    <source>
        <dbReference type="ARBA" id="ARBA00022490"/>
    </source>
</evidence>
<dbReference type="InterPro" id="IPR019734">
    <property type="entry name" value="TPR_rpt"/>
</dbReference>
<dbReference type="GO" id="GO:0001965">
    <property type="term" value="F:G-protein alpha-subunit binding"/>
    <property type="evidence" value="ECO:0007669"/>
    <property type="project" value="TreeGrafter"/>
</dbReference>
<dbReference type="GO" id="GO:0005938">
    <property type="term" value="C:cell cortex"/>
    <property type="evidence" value="ECO:0007669"/>
    <property type="project" value="TreeGrafter"/>
</dbReference>
<protein>
    <submittedName>
        <fullName evidence="4">G- -signaling modulator 2-like</fullName>
    </submittedName>
</protein>
<evidence type="ECO:0000256" key="3">
    <source>
        <dbReference type="ARBA" id="ARBA00022737"/>
    </source>
</evidence>
<evidence type="ECO:0000313" key="5">
    <source>
        <dbReference type="Proteomes" id="UP001152795"/>
    </source>
</evidence>
<dbReference type="OrthoDB" id="5986486at2759"/>
<dbReference type="Pfam" id="PF13176">
    <property type="entry name" value="TPR_7"/>
    <property type="match status" value="1"/>
</dbReference>
<comment type="subcellular location">
    <subcellularLocation>
        <location evidence="1">Cytoplasm</location>
    </subcellularLocation>
</comment>
<dbReference type="GO" id="GO:0000132">
    <property type="term" value="P:establishment of mitotic spindle orientation"/>
    <property type="evidence" value="ECO:0007669"/>
    <property type="project" value="TreeGrafter"/>
</dbReference>
<keyword evidence="2" id="KW-0963">Cytoplasm</keyword>
<dbReference type="InterPro" id="IPR011990">
    <property type="entry name" value="TPR-like_helical_dom_sf"/>
</dbReference>
<comment type="caution">
    <text evidence="4">The sequence shown here is derived from an EMBL/GenBank/DDBJ whole genome shotgun (WGS) entry which is preliminary data.</text>
</comment>
<dbReference type="EMBL" id="CACRXK020027749">
    <property type="protein sequence ID" value="CAB4041092.1"/>
    <property type="molecule type" value="Genomic_DNA"/>
</dbReference>